<feature type="compositionally biased region" description="Basic and acidic residues" evidence="1">
    <location>
        <begin position="63"/>
        <end position="75"/>
    </location>
</feature>
<sequence>MLAFVAAFFIGRLQRATPARIPQPTSRAVSARRTESAAAVARRARMQDSVAAVLLAQSSAAAPDEKEVPAEKELAEEPVLPPTPPAPPQPSPAEIAAAKQRAAENRIAIAARRAHADQLPDEFKKYYAQELPEDAISDELNVRARVSGAQAENITLSSPAFNEDNKDFVLEQVRSELTELGFKQVSITNGKGFTTKTRF</sequence>
<protein>
    <submittedName>
        <fullName evidence="2">Uncharacterized protein</fullName>
    </submittedName>
</protein>
<name>A0A7H0GSZ1_9BACT</name>
<accession>A0A7H0GSZ1</accession>
<organism evidence="2 3">
    <name type="scientific">Hymenobacter qilianensis</name>
    <dbReference type="NCBI Taxonomy" id="1385715"/>
    <lineage>
        <taxon>Bacteria</taxon>
        <taxon>Pseudomonadati</taxon>
        <taxon>Bacteroidota</taxon>
        <taxon>Cytophagia</taxon>
        <taxon>Cytophagales</taxon>
        <taxon>Hymenobacteraceae</taxon>
        <taxon>Hymenobacter</taxon>
    </lineage>
</organism>
<dbReference type="EMBL" id="CP060784">
    <property type="protein sequence ID" value="QNP51407.1"/>
    <property type="molecule type" value="Genomic_DNA"/>
</dbReference>
<dbReference type="RefSeq" id="WP_187731691.1">
    <property type="nucleotide sequence ID" value="NZ_BMFN01000003.1"/>
</dbReference>
<evidence type="ECO:0000313" key="2">
    <source>
        <dbReference type="EMBL" id="QNP51407.1"/>
    </source>
</evidence>
<dbReference type="AlphaFoldDB" id="A0A7H0GSZ1"/>
<feature type="compositionally biased region" description="Pro residues" evidence="1">
    <location>
        <begin position="79"/>
        <end position="91"/>
    </location>
</feature>
<reference evidence="2 3" key="1">
    <citation type="submission" date="2020-08" db="EMBL/GenBank/DDBJ databases">
        <title>Genome sequence of Hymenobacter qilianensis JCM 19763T.</title>
        <authorList>
            <person name="Hyun D.-W."/>
            <person name="Bae J.-W."/>
        </authorList>
    </citation>
    <scope>NUCLEOTIDE SEQUENCE [LARGE SCALE GENOMIC DNA]</scope>
    <source>
        <strain evidence="2 3">JCM 19763</strain>
    </source>
</reference>
<gene>
    <name evidence="2" type="ORF">H9L05_15410</name>
</gene>
<feature type="region of interest" description="Disordered" evidence="1">
    <location>
        <begin position="61"/>
        <end position="98"/>
    </location>
</feature>
<keyword evidence="3" id="KW-1185">Reference proteome</keyword>
<evidence type="ECO:0000313" key="3">
    <source>
        <dbReference type="Proteomes" id="UP000516093"/>
    </source>
</evidence>
<proteinExistence type="predicted"/>
<dbReference type="Proteomes" id="UP000516093">
    <property type="component" value="Chromosome"/>
</dbReference>
<evidence type="ECO:0000256" key="1">
    <source>
        <dbReference type="SAM" id="MobiDB-lite"/>
    </source>
</evidence>
<dbReference type="KEGG" id="hqi:H9L05_15410"/>